<dbReference type="EMBL" id="FXTO01000012">
    <property type="protein sequence ID" value="SMO73923.1"/>
    <property type="molecule type" value="Genomic_DNA"/>
</dbReference>
<dbReference type="GO" id="GO:0004180">
    <property type="term" value="F:carboxypeptidase activity"/>
    <property type="evidence" value="ECO:0007669"/>
    <property type="project" value="UniProtKB-KW"/>
</dbReference>
<dbReference type="SUPFAM" id="SSF49464">
    <property type="entry name" value="Carboxypeptidase regulatory domain-like"/>
    <property type="match status" value="1"/>
</dbReference>
<proteinExistence type="predicted"/>
<dbReference type="AlphaFoldDB" id="A0A521DQE6"/>
<keyword evidence="2" id="KW-1185">Reference proteome</keyword>
<protein>
    <submittedName>
        <fullName evidence="1">Carboxypeptidase regulatory-like domain-containing protein</fullName>
    </submittedName>
</protein>
<dbReference type="RefSeq" id="WP_142493421.1">
    <property type="nucleotide sequence ID" value="NZ_FXTO01000012.1"/>
</dbReference>
<accession>A0A521DQE6</accession>
<keyword evidence="1" id="KW-0645">Protease</keyword>
<name>A0A521DQE6_9RHOB</name>
<organism evidence="1 2">
    <name type="scientific">Thalassovita litoralis</name>
    <dbReference type="NCBI Taxonomy" id="1010611"/>
    <lineage>
        <taxon>Bacteria</taxon>
        <taxon>Pseudomonadati</taxon>
        <taxon>Pseudomonadota</taxon>
        <taxon>Alphaproteobacteria</taxon>
        <taxon>Rhodobacterales</taxon>
        <taxon>Roseobacteraceae</taxon>
        <taxon>Thalassovita</taxon>
    </lineage>
</organism>
<sequence>MTCTVTGNVSDIQLQPMAGVTVTFTPTAPHVLANETGVSLPEPVRVTTDAGGAFTVGLFAGSYAVAFRTASHRHDATIVVPAAATAGFRDTLTDPLPPTPDAAQQAVLDARAARDAAEQYAQDALENAENATVNWTSTNW</sequence>
<reference evidence="1 2" key="1">
    <citation type="submission" date="2017-05" db="EMBL/GenBank/DDBJ databases">
        <authorList>
            <person name="Varghese N."/>
            <person name="Submissions S."/>
        </authorList>
    </citation>
    <scope>NUCLEOTIDE SEQUENCE [LARGE SCALE GENOMIC DNA]</scope>
    <source>
        <strain evidence="1 2">DSM 29506</strain>
    </source>
</reference>
<evidence type="ECO:0000313" key="2">
    <source>
        <dbReference type="Proteomes" id="UP000316030"/>
    </source>
</evidence>
<gene>
    <name evidence="1" type="ORF">SAMN06265173_11239</name>
</gene>
<dbReference type="Gene3D" id="2.60.40.1120">
    <property type="entry name" value="Carboxypeptidase-like, regulatory domain"/>
    <property type="match status" value="1"/>
</dbReference>
<evidence type="ECO:0000313" key="1">
    <source>
        <dbReference type="EMBL" id="SMO73923.1"/>
    </source>
</evidence>
<dbReference type="InterPro" id="IPR008969">
    <property type="entry name" value="CarboxyPept-like_regulatory"/>
</dbReference>
<keyword evidence="1" id="KW-0378">Hydrolase</keyword>
<dbReference type="Proteomes" id="UP000316030">
    <property type="component" value="Unassembled WGS sequence"/>
</dbReference>
<keyword evidence="1" id="KW-0121">Carboxypeptidase</keyword>